<dbReference type="AlphaFoldDB" id="A0A640KFL5"/>
<organism evidence="2 3">
    <name type="scientific">Leishmania tarentolae</name>
    <name type="common">Sauroleishmania tarentolae</name>
    <dbReference type="NCBI Taxonomy" id="5689"/>
    <lineage>
        <taxon>Eukaryota</taxon>
        <taxon>Discoba</taxon>
        <taxon>Euglenozoa</taxon>
        <taxon>Kinetoplastea</taxon>
        <taxon>Metakinetoplastina</taxon>
        <taxon>Trypanosomatida</taxon>
        <taxon>Trypanosomatidae</taxon>
        <taxon>Leishmaniinae</taxon>
        <taxon>Leishmania</taxon>
        <taxon>lizard Leishmania</taxon>
    </lineage>
</organism>
<protein>
    <submittedName>
        <fullName evidence="2">Uncharacterized protein</fullName>
    </submittedName>
</protein>
<evidence type="ECO:0000256" key="1">
    <source>
        <dbReference type="SAM" id="MobiDB-lite"/>
    </source>
</evidence>
<dbReference type="Proteomes" id="UP000419144">
    <property type="component" value="Unassembled WGS sequence"/>
</dbReference>
<sequence length="896" mass="96076">MDVFLNVVQTASASPVSASSICSDHTQRTGINSPAVPSENNSTTSFTVGSLSLSHRETQLGSNVAAKWSVSLCSPAEDESADGFDGGSQAVPSASSPGRPTASPPSPTPSSFVHIAANSVDITDLRGRWPPDGHATASTVDLLCEKLRRLKAAIVNAGNADAPLVERAETVFFCGSRLDTRKDVLYLVALHRLLVESLLIVKGRSLSSPSPPPLDVDVSLVDYDEGWGAGDVLATEMIRTSAHGTPGQRNPITWMPLGKVLEYAPRPRSAMAADSATALEGSTSPMESSTNNDLSTVQLAQLVRQRLQVWFDRIDSATSEFPSAPVSPCPPNAADRLRHLERNVVFFTFRLRSCKSTWTPSLDARLSSAYFTLVLLPECGATPPNSKTSTSLAADGVSSCLASAARWREFEALSAFMRSLSQIRHRHHGEEQKGSGFKENGRATAATVQAKMRAAALRRSRWLTTIAHIHNSPAPLTRARATGTGEHSTDNVIDCFLRSSTVRSFSWIGCIAAAASHQRATRTTLVFLSRLQPLQMAPRRLMKAGKMPSPQNAVDAPLGGIPCTRKNVADSTDEGTPPKAEESSSSPATFTPLLPSPRPSVSVPQPYSSPCFHGGSATNMKRAAKVGTAVASHLPLVGELSTDLAPAAPPSQVGSGRLGAENKNGTSSLGAGHKPASSSQADALDASTRVYESVLEEEVRRLRHRLQRYEAEPCHGGGNTGDVPAHTPHQEVQEFKPAQASSIGLPTSHTTSQDICGSLPLLVQAAIDDLCKDTRFPQALHAKLDSLTHRLEHWCTAAVQAGRNCLADSPAAQQQWNEKNDGRDAYVAQLEAKVALYEQKLALMDYYVVPTLVQCVDDLEQWQVHQKQRERTPAAGIDNRCKIPSPPHPALLPKRY</sequence>
<comment type="caution">
    <text evidence="2">The sequence shown here is derived from an EMBL/GenBank/DDBJ whole genome shotgun (WGS) entry which is preliminary data.</text>
</comment>
<feature type="region of interest" description="Disordered" evidence="1">
    <location>
        <begin position="870"/>
        <end position="896"/>
    </location>
</feature>
<feature type="compositionally biased region" description="Polar residues" evidence="1">
    <location>
        <begin position="280"/>
        <end position="292"/>
    </location>
</feature>
<feature type="region of interest" description="Disordered" evidence="1">
    <location>
        <begin position="272"/>
        <end position="292"/>
    </location>
</feature>
<feature type="region of interest" description="Disordered" evidence="1">
    <location>
        <begin position="16"/>
        <end position="46"/>
    </location>
</feature>
<feature type="region of interest" description="Disordered" evidence="1">
    <location>
        <begin position="545"/>
        <end position="605"/>
    </location>
</feature>
<evidence type="ECO:0000313" key="3">
    <source>
        <dbReference type="Proteomes" id="UP000419144"/>
    </source>
</evidence>
<dbReference type="OrthoDB" id="273774at2759"/>
<feature type="region of interest" description="Disordered" evidence="1">
    <location>
        <begin position="643"/>
        <end position="684"/>
    </location>
</feature>
<gene>
    <name evidence="2" type="ORF">LtaPh_1908400</name>
</gene>
<accession>A0A640KFL5</accession>
<keyword evidence="3" id="KW-1185">Reference proteome</keyword>
<name>A0A640KFL5_LEITA</name>
<proteinExistence type="predicted"/>
<feature type="region of interest" description="Disordered" evidence="1">
    <location>
        <begin position="78"/>
        <end position="111"/>
    </location>
</feature>
<dbReference type="EMBL" id="BLBS01000024">
    <property type="protein sequence ID" value="GET87981.1"/>
    <property type="molecule type" value="Genomic_DNA"/>
</dbReference>
<dbReference type="VEuPathDB" id="TriTrypDB:LtaPh_1908400"/>
<feature type="compositionally biased region" description="Low complexity" evidence="1">
    <location>
        <begin position="92"/>
        <end position="101"/>
    </location>
</feature>
<evidence type="ECO:0000313" key="2">
    <source>
        <dbReference type="EMBL" id="GET87981.1"/>
    </source>
</evidence>
<reference evidence="2" key="1">
    <citation type="submission" date="2019-11" db="EMBL/GenBank/DDBJ databases">
        <title>Leishmania tarentolae CDS.</title>
        <authorList>
            <person name="Goto Y."/>
            <person name="Yamagishi J."/>
        </authorList>
    </citation>
    <scope>NUCLEOTIDE SEQUENCE [LARGE SCALE GENOMIC DNA]</scope>
    <source>
        <strain evidence="2">Parrot Tar II</strain>
    </source>
</reference>